<dbReference type="Proteomes" id="UP000053732">
    <property type="component" value="Unassembled WGS sequence"/>
</dbReference>
<dbReference type="EMBL" id="HG793140">
    <property type="protein sequence ID" value="CRL22239.1"/>
    <property type="molecule type" value="Genomic_DNA"/>
</dbReference>
<dbReference type="InterPro" id="IPR027417">
    <property type="entry name" value="P-loop_NTPase"/>
</dbReference>
<evidence type="ECO:0000313" key="1">
    <source>
        <dbReference type="EMBL" id="CRL22239.1"/>
    </source>
</evidence>
<protein>
    <submittedName>
        <fullName evidence="1">Str. FM013</fullName>
    </submittedName>
</protein>
<name>A0A0G4P7J5_PENC3</name>
<dbReference type="Pfam" id="PF13671">
    <property type="entry name" value="AAA_33"/>
    <property type="match status" value="1"/>
</dbReference>
<dbReference type="SUPFAM" id="SSF52540">
    <property type="entry name" value="P-loop containing nucleoside triphosphate hydrolases"/>
    <property type="match status" value="1"/>
</dbReference>
<evidence type="ECO:0000313" key="2">
    <source>
        <dbReference type="Proteomes" id="UP000053732"/>
    </source>
</evidence>
<dbReference type="Gene3D" id="3.40.50.300">
    <property type="entry name" value="P-loop containing nucleotide triphosphate hydrolases"/>
    <property type="match status" value="1"/>
</dbReference>
<reference evidence="1 2" key="1">
    <citation type="journal article" date="2014" name="Nat. Commun.">
        <title>Multiple recent horizontal transfers of a large genomic region in cheese making fungi.</title>
        <authorList>
            <person name="Cheeseman K."/>
            <person name="Ropars J."/>
            <person name="Renault P."/>
            <person name="Dupont J."/>
            <person name="Gouzy J."/>
            <person name="Branca A."/>
            <person name="Abraham A.L."/>
            <person name="Ceppi M."/>
            <person name="Conseiller E."/>
            <person name="Debuchy R."/>
            <person name="Malagnac F."/>
            <person name="Goarin A."/>
            <person name="Silar P."/>
            <person name="Lacoste S."/>
            <person name="Sallet E."/>
            <person name="Bensimon A."/>
            <person name="Giraud T."/>
            <person name="Brygoo Y."/>
        </authorList>
    </citation>
    <scope>NUCLEOTIDE SEQUENCE [LARGE SCALE GENOMIC DNA]</scope>
    <source>
        <strain evidence="2">FM 013</strain>
    </source>
</reference>
<dbReference type="AlphaFoldDB" id="A0A0G4P7J5"/>
<proteinExistence type="predicted"/>
<organism evidence="1 2">
    <name type="scientific">Penicillium camemberti (strain FM 013)</name>
    <dbReference type="NCBI Taxonomy" id="1429867"/>
    <lineage>
        <taxon>Eukaryota</taxon>
        <taxon>Fungi</taxon>
        <taxon>Dikarya</taxon>
        <taxon>Ascomycota</taxon>
        <taxon>Pezizomycotina</taxon>
        <taxon>Eurotiomycetes</taxon>
        <taxon>Eurotiomycetidae</taxon>
        <taxon>Eurotiales</taxon>
        <taxon>Aspergillaceae</taxon>
        <taxon>Penicillium</taxon>
    </lineage>
</organism>
<accession>A0A0G4P7J5</accession>
<sequence>MAGTTPIFNTPESLSPLLCRSDSDPRPVVLMTCGMAGSGKSSLSKWILSNHPSFKRLSIDSYIYTKYGLYSVDYPENMYHNYQDEAQSALQTELPQLLQQGSQDAILDLSCAFQKARDEWKQLIEKSGGRWVLAYLDVDDDELRRRVRARNQLAVKDGDSAFFMTNEILESFLAGFERPIGEGEIVLRFDTKINEDTNV</sequence>
<gene>
    <name evidence="1" type="ORF">PCAMFM013_S007g000220</name>
</gene>
<keyword evidence="2" id="KW-1185">Reference proteome</keyword>